<dbReference type="PROSITE" id="PS51819">
    <property type="entry name" value="VOC"/>
    <property type="match status" value="1"/>
</dbReference>
<evidence type="ECO:0000313" key="3">
    <source>
        <dbReference type="Proteomes" id="UP000005835"/>
    </source>
</evidence>
<reference evidence="2 3" key="1">
    <citation type="submission" date="2012-05" db="EMBL/GenBank/DDBJ databases">
        <title>The Genome Sequence of Sutterella wadsworthensis 2_1_59BFAA.</title>
        <authorList>
            <consortium name="The Broad Institute Genome Sequencing Platform"/>
            <person name="Earl A."/>
            <person name="Ward D."/>
            <person name="Feldgarden M."/>
            <person name="Gevers D."/>
            <person name="Daigneault M."/>
            <person name="Strauss J."/>
            <person name="Allen-Vercoe E."/>
            <person name="Walker B."/>
            <person name="Young S.K."/>
            <person name="Zeng Q."/>
            <person name="Gargeya S."/>
            <person name="Fitzgerald M."/>
            <person name="Haas B."/>
            <person name="Abouelleil A."/>
            <person name="Alvarado L."/>
            <person name="Arachchi H.M."/>
            <person name="Berlin A.M."/>
            <person name="Chapman S.B."/>
            <person name="Goldberg J."/>
            <person name="Griggs A."/>
            <person name="Gujja S."/>
            <person name="Hansen M."/>
            <person name="Howarth C."/>
            <person name="Imamovic A."/>
            <person name="Larimer J."/>
            <person name="McCowen C."/>
            <person name="Montmayeur A."/>
            <person name="Murphy C."/>
            <person name="Neiman D."/>
            <person name="Pearson M."/>
            <person name="Priest M."/>
            <person name="Roberts A."/>
            <person name="Saif S."/>
            <person name="Shea T."/>
            <person name="Sisk P."/>
            <person name="Sykes S."/>
            <person name="Wortman J."/>
            <person name="Nusbaum C."/>
            <person name="Birren B."/>
        </authorList>
    </citation>
    <scope>NUCLEOTIDE SEQUENCE [LARGE SCALE GENOMIC DNA]</scope>
    <source>
        <strain evidence="2 3">2_1_59BFAA</strain>
    </source>
</reference>
<dbReference type="PATRIC" id="fig|742823.3.peg.1774"/>
<dbReference type="InterPro" id="IPR058998">
    <property type="entry name" value="YycE-like_N"/>
</dbReference>
<dbReference type="OrthoDB" id="8018325at2"/>
<proteinExistence type="predicted"/>
<comment type="caution">
    <text evidence="2">The sequence shown here is derived from an EMBL/GenBank/DDBJ whole genome shotgun (WGS) entry which is preliminary data.</text>
</comment>
<dbReference type="SUPFAM" id="SSF54593">
    <property type="entry name" value="Glyoxalase/Bleomycin resistance protein/Dihydroxybiphenyl dioxygenase"/>
    <property type="match status" value="1"/>
</dbReference>
<sequence>MDAQPKLRLSRPTNHLEAILSFYVDGLGFEVLDRFDNQQGWDGVILGHRDWPYQFEFTARRDESVVPPAPTPEHFLVFCISEGEYWQKRLKALFEAGFQQVTPPQLYADEGTATYEDPDGYRVVLRCGRWKK</sequence>
<dbReference type="Pfam" id="PF22658">
    <property type="entry name" value="YycE-like_N"/>
    <property type="match status" value="1"/>
</dbReference>
<dbReference type="eggNOG" id="COG0346">
    <property type="taxonomic scope" value="Bacteria"/>
</dbReference>
<dbReference type="InterPro" id="IPR058997">
    <property type="entry name" value="YycE-like_C"/>
</dbReference>
<evidence type="ECO:0000259" key="1">
    <source>
        <dbReference type="PROSITE" id="PS51819"/>
    </source>
</evidence>
<dbReference type="AlphaFoldDB" id="K1JSR6"/>
<dbReference type="CDD" id="cd06587">
    <property type="entry name" value="VOC"/>
    <property type="match status" value="1"/>
</dbReference>
<dbReference type="EMBL" id="ADMG01000037">
    <property type="protein sequence ID" value="EKB30732.1"/>
    <property type="molecule type" value="Genomic_DNA"/>
</dbReference>
<gene>
    <name evidence="2" type="ORF">HMPREF9465_01779</name>
</gene>
<dbReference type="InterPro" id="IPR029068">
    <property type="entry name" value="Glyas_Bleomycin-R_OHBP_Dase"/>
</dbReference>
<dbReference type="Pfam" id="PF22659">
    <property type="entry name" value="YycE-like_C"/>
    <property type="match status" value="1"/>
</dbReference>
<evidence type="ECO:0000313" key="2">
    <source>
        <dbReference type="EMBL" id="EKB30732.1"/>
    </source>
</evidence>
<dbReference type="RefSeq" id="WP_005436204.1">
    <property type="nucleotide sequence ID" value="NZ_JH815518.1"/>
</dbReference>
<protein>
    <recommendedName>
        <fullName evidence="1">VOC domain-containing protein</fullName>
    </recommendedName>
</protein>
<organism evidence="2 3">
    <name type="scientific">Sutterella wadsworthensis 2_1_59BFAA</name>
    <dbReference type="NCBI Taxonomy" id="742823"/>
    <lineage>
        <taxon>Bacteria</taxon>
        <taxon>Pseudomonadati</taxon>
        <taxon>Pseudomonadota</taxon>
        <taxon>Betaproteobacteria</taxon>
        <taxon>Burkholderiales</taxon>
        <taxon>Sutterellaceae</taxon>
        <taxon>Sutterella</taxon>
    </lineage>
</organism>
<accession>K1JSR6</accession>
<dbReference type="Gene3D" id="3.10.180.10">
    <property type="entry name" value="2,3-Dihydroxybiphenyl 1,2-Dioxygenase, domain 1"/>
    <property type="match status" value="1"/>
</dbReference>
<dbReference type="HOGENOM" id="CLU_107214_1_0_4"/>
<name>K1JSR6_9BURK</name>
<dbReference type="Proteomes" id="UP000005835">
    <property type="component" value="Unassembled WGS sequence"/>
</dbReference>
<keyword evidence="3" id="KW-1185">Reference proteome</keyword>
<dbReference type="STRING" id="742823.HMPREF9465_01779"/>
<dbReference type="InterPro" id="IPR037523">
    <property type="entry name" value="VOC_core"/>
</dbReference>
<feature type="domain" description="VOC" evidence="1">
    <location>
        <begin position="5"/>
        <end position="128"/>
    </location>
</feature>